<dbReference type="GO" id="GO:0019748">
    <property type="term" value="P:secondary metabolic process"/>
    <property type="evidence" value="ECO:0007669"/>
    <property type="project" value="TreeGrafter"/>
</dbReference>
<comment type="caution">
    <text evidence="3">The sequence shown here is derived from an EMBL/GenBank/DDBJ whole genome shotgun (WGS) entry which is preliminary data.</text>
</comment>
<dbReference type="InterPro" id="IPR050593">
    <property type="entry name" value="LovG"/>
</dbReference>
<reference evidence="3 4" key="1">
    <citation type="submission" date="2018-10" db="EMBL/GenBank/DDBJ databases">
        <title>Fifty Aureobasidium pullulans genomes reveal a recombining polyextremotolerant generalist.</title>
        <authorList>
            <person name="Gostincar C."/>
            <person name="Turk M."/>
            <person name="Zajc J."/>
            <person name="Gunde-Cimerman N."/>
        </authorList>
    </citation>
    <scope>NUCLEOTIDE SEQUENCE [LARGE SCALE GENOMIC DNA]</scope>
    <source>
        <strain evidence="3 4">EXF-1645</strain>
    </source>
</reference>
<protein>
    <recommendedName>
        <fullName evidence="2">Serine hydrolase domain-containing protein</fullName>
    </recommendedName>
</protein>
<organism evidence="3 4">
    <name type="scientific">Aureobasidium pullulans</name>
    <name type="common">Black yeast</name>
    <name type="synonym">Pullularia pullulans</name>
    <dbReference type="NCBI Taxonomy" id="5580"/>
    <lineage>
        <taxon>Eukaryota</taxon>
        <taxon>Fungi</taxon>
        <taxon>Dikarya</taxon>
        <taxon>Ascomycota</taxon>
        <taxon>Pezizomycotina</taxon>
        <taxon>Dothideomycetes</taxon>
        <taxon>Dothideomycetidae</taxon>
        <taxon>Dothideales</taxon>
        <taxon>Saccotheciaceae</taxon>
        <taxon>Aureobasidium</taxon>
    </lineage>
</organism>
<dbReference type="EMBL" id="QZBZ01000346">
    <property type="protein sequence ID" value="TIA30568.1"/>
    <property type="molecule type" value="Genomic_DNA"/>
</dbReference>
<dbReference type="SUPFAM" id="SSF53474">
    <property type="entry name" value="alpha/beta-Hydrolases"/>
    <property type="match status" value="1"/>
</dbReference>
<dbReference type="Proteomes" id="UP000308724">
    <property type="component" value="Unassembled WGS sequence"/>
</dbReference>
<accession>A0A4T0BB44</accession>
<name>A0A4T0BB44_AURPU</name>
<dbReference type="GO" id="GO:0016787">
    <property type="term" value="F:hydrolase activity"/>
    <property type="evidence" value="ECO:0007669"/>
    <property type="project" value="UniProtKB-KW"/>
</dbReference>
<feature type="domain" description="Serine hydrolase" evidence="2">
    <location>
        <begin position="9"/>
        <end position="244"/>
    </location>
</feature>
<dbReference type="Gene3D" id="3.40.50.1820">
    <property type="entry name" value="alpha/beta hydrolase"/>
    <property type="match status" value="1"/>
</dbReference>
<evidence type="ECO:0000313" key="4">
    <source>
        <dbReference type="Proteomes" id="UP000308724"/>
    </source>
</evidence>
<keyword evidence="1" id="KW-0378">Hydrolase</keyword>
<evidence type="ECO:0000259" key="2">
    <source>
        <dbReference type="Pfam" id="PF03959"/>
    </source>
</evidence>
<gene>
    <name evidence="3" type="ORF">D6C78_09518</name>
</gene>
<dbReference type="InterPro" id="IPR005645">
    <property type="entry name" value="FSH-like_dom"/>
</dbReference>
<dbReference type="GO" id="GO:0005634">
    <property type="term" value="C:nucleus"/>
    <property type="evidence" value="ECO:0007669"/>
    <property type="project" value="TreeGrafter"/>
</dbReference>
<dbReference type="AlphaFoldDB" id="A0A4T0BB44"/>
<proteinExistence type="predicted"/>
<dbReference type="Pfam" id="PF03959">
    <property type="entry name" value="FSH1"/>
    <property type="match status" value="1"/>
</dbReference>
<dbReference type="PANTHER" id="PTHR48070">
    <property type="entry name" value="ESTERASE OVCA2"/>
    <property type="match status" value="1"/>
</dbReference>
<sequence length="261" mass="28610">MLNSQAPSTLRILMLHGFTQSGKQFEQKTKSLRHELRRNILTNQTSKYHDIQFVFPNAPFPLERDALPSFDLDGSRQQDGDIDAYTWWHLNRNGPPFYYNGLDVALTRIADTIRDEGPFDGVVGFSQGAAAAIMVASLLESGRKDVFDRAGTAGGMSYPTAFVSENAAIQPPLKFVVAMSGFGGTRVPEYQAFYDSKITTPALHILGRADGFIKPAMGQEVIDACANPQVLYHSGGHAVPKADELESVNGLTRFLVQSLSL</sequence>
<dbReference type="PANTHER" id="PTHR48070:SF6">
    <property type="entry name" value="ESTERASE OVCA2"/>
    <property type="match status" value="1"/>
</dbReference>
<dbReference type="InterPro" id="IPR029058">
    <property type="entry name" value="AB_hydrolase_fold"/>
</dbReference>
<evidence type="ECO:0000256" key="1">
    <source>
        <dbReference type="ARBA" id="ARBA00022801"/>
    </source>
</evidence>
<dbReference type="GO" id="GO:0005737">
    <property type="term" value="C:cytoplasm"/>
    <property type="evidence" value="ECO:0007669"/>
    <property type="project" value="TreeGrafter"/>
</dbReference>
<evidence type="ECO:0000313" key="3">
    <source>
        <dbReference type="EMBL" id="TIA30568.1"/>
    </source>
</evidence>